<dbReference type="SUPFAM" id="SSF46785">
    <property type="entry name" value="Winged helix' DNA-binding domain"/>
    <property type="match status" value="1"/>
</dbReference>
<proteinExistence type="inferred from homology"/>
<dbReference type="SUPFAM" id="SSF53850">
    <property type="entry name" value="Periplasmic binding protein-like II"/>
    <property type="match status" value="1"/>
</dbReference>
<evidence type="ECO:0000256" key="2">
    <source>
        <dbReference type="ARBA" id="ARBA00023015"/>
    </source>
</evidence>
<keyword evidence="8" id="KW-1185">Reference proteome</keyword>
<dbReference type="STRING" id="1108044.GOOTI_113_00270"/>
<dbReference type="GO" id="GO:0032993">
    <property type="term" value="C:protein-DNA complex"/>
    <property type="evidence" value="ECO:0007669"/>
    <property type="project" value="TreeGrafter"/>
</dbReference>
<dbReference type="Pfam" id="PF00126">
    <property type="entry name" value="HTH_1"/>
    <property type="match status" value="1"/>
</dbReference>
<keyword evidence="5" id="KW-0804">Transcription</keyword>
<keyword evidence="4" id="KW-0010">Activator</keyword>
<dbReference type="InterPro" id="IPR036390">
    <property type="entry name" value="WH_DNA-bd_sf"/>
</dbReference>
<comment type="similarity">
    <text evidence="1">Belongs to the LysR transcriptional regulatory family.</text>
</comment>
<dbReference type="FunFam" id="1.10.10.10:FF:000001">
    <property type="entry name" value="LysR family transcriptional regulator"/>
    <property type="match status" value="1"/>
</dbReference>
<reference evidence="7" key="1">
    <citation type="submission" date="2012-02" db="EMBL/GenBank/DDBJ databases">
        <title>Whole genome shotgun sequence of Gordonia otitidis NBRC 100426.</title>
        <authorList>
            <person name="Yoshida I."/>
            <person name="Hosoyama A."/>
            <person name="Tsuchikane K."/>
            <person name="Katsumata H."/>
            <person name="Yamazaki S."/>
            <person name="Fujita N."/>
        </authorList>
    </citation>
    <scope>NUCLEOTIDE SEQUENCE [LARGE SCALE GENOMIC DNA]</scope>
    <source>
        <strain evidence="7">NBRC 100426</strain>
    </source>
</reference>
<dbReference type="RefSeq" id="WP_007238801.1">
    <property type="nucleotide sequence ID" value="NZ_BAFB01000113.1"/>
</dbReference>
<sequence>MDLDLRKLRYFVAVADELHFGRAAASLHVAQPALSRQIRALEADLGVMLFDRDRRRTTLTDAGRQLHADAPALLEAATAATRKARAAAETTASITIGFMPGLTLSALLRRLRETHPAMQVRLLRTDWNTQTAVLRDGRVDISVVRLPVPRSGIHLRPWFSEPRVAAIPAHHPLAGSSSIALADLAREHLLQSTDAVPEWQAVADEFCSGTPVPTHPQHSVEEKLELVAAEEGICILPLSTGQFYTRSDVAVVPIRDIPPNEVAFAWLTGSRSPQVRAVVDAATADRDAMATDDG</sequence>
<dbReference type="PANTHER" id="PTHR30346:SF0">
    <property type="entry name" value="HCA OPERON TRANSCRIPTIONAL ACTIVATOR HCAR"/>
    <property type="match status" value="1"/>
</dbReference>
<accession>H5TM57</accession>
<evidence type="ECO:0000256" key="3">
    <source>
        <dbReference type="ARBA" id="ARBA00023125"/>
    </source>
</evidence>
<protein>
    <submittedName>
        <fullName evidence="7">LysR family transcriptional regulator</fullName>
    </submittedName>
</protein>
<dbReference type="OrthoDB" id="3176554at2"/>
<evidence type="ECO:0000256" key="5">
    <source>
        <dbReference type="ARBA" id="ARBA00023163"/>
    </source>
</evidence>
<evidence type="ECO:0000313" key="7">
    <source>
        <dbReference type="EMBL" id="GAB34565.1"/>
    </source>
</evidence>
<dbReference type="PANTHER" id="PTHR30346">
    <property type="entry name" value="TRANSCRIPTIONAL DUAL REGULATOR HCAR-RELATED"/>
    <property type="match status" value="1"/>
</dbReference>
<dbReference type="Pfam" id="PF03466">
    <property type="entry name" value="LysR_substrate"/>
    <property type="match status" value="1"/>
</dbReference>
<keyword evidence="3" id="KW-0238">DNA-binding</keyword>
<dbReference type="Gene3D" id="1.10.10.10">
    <property type="entry name" value="Winged helix-like DNA-binding domain superfamily/Winged helix DNA-binding domain"/>
    <property type="match status" value="1"/>
</dbReference>
<dbReference type="InterPro" id="IPR000847">
    <property type="entry name" value="LysR_HTH_N"/>
</dbReference>
<evidence type="ECO:0000256" key="1">
    <source>
        <dbReference type="ARBA" id="ARBA00009437"/>
    </source>
</evidence>
<dbReference type="GO" id="GO:0003700">
    <property type="term" value="F:DNA-binding transcription factor activity"/>
    <property type="evidence" value="ECO:0007669"/>
    <property type="project" value="InterPro"/>
</dbReference>
<dbReference type="EMBL" id="BAFB01000113">
    <property type="protein sequence ID" value="GAB34565.1"/>
    <property type="molecule type" value="Genomic_DNA"/>
</dbReference>
<feature type="domain" description="HTH lysR-type" evidence="6">
    <location>
        <begin position="3"/>
        <end position="60"/>
    </location>
</feature>
<dbReference type="CDD" id="cd08414">
    <property type="entry name" value="PBP2_LTTR_aromatics_like"/>
    <property type="match status" value="1"/>
</dbReference>
<evidence type="ECO:0000256" key="4">
    <source>
        <dbReference type="ARBA" id="ARBA00023159"/>
    </source>
</evidence>
<dbReference type="Proteomes" id="UP000005038">
    <property type="component" value="Unassembled WGS sequence"/>
</dbReference>
<organism evidence="7 8">
    <name type="scientific">Gordonia otitidis (strain DSM 44809 / CCUG 52243 / JCM 12355 / NBRC 100426 / IFM 10032)</name>
    <dbReference type="NCBI Taxonomy" id="1108044"/>
    <lineage>
        <taxon>Bacteria</taxon>
        <taxon>Bacillati</taxon>
        <taxon>Actinomycetota</taxon>
        <taxon>Actinomycetes</taxon>
        <taxon>Mycobacteriales</taxon>
        <taxon>Gordoniaceae</taxon>
        <taxon>Gordonia</taxon>
    </lineage>
</organism>
<dbReference type="PROSITE" id="PS50931">
    <property type="entry name" value="HTH_LYSR"/>
    <property type="match status" value="1"/>
</dbReference>
<gene>
    <name evidence="7" type="ORF">GOOTI_113_00270</name>
</gene>
<dbReference type="InterPro" id="IPR005119">
    <property type="entry name" value="LysR_subst-bd"/>
</dbReference>
<keyword evidence="2" id="KW-0805">Transcription regulation</keyword>
<dbReference type="InterPro" id="IPR036388">
    <property type="entry name" value="WH-like_DNA-bd_sf"/>
</dbReference>
<dbReference type="GO" id="GO:0003677">
    <property type="term" value="F:DNA binding"/>
    <property type="evidence" value="ECO:0007669"/>
    <property type="project" value="UniProtKB-KW"/>
</dbReference>
<evidence type="ECO:0000259" key="6">
    <source>
        <dbReference type="PROSITE" id="PS50931"/>
    </source>
</evidence>
<dbReference type="PRINTS" id="PR00039">
    <property type="entry name" value="HTHLYSR"/>
</dbReference>
<dbReference type="AlphaFoldDB" id="H5TM57"/>
<evidence type="ECO:0000313" key="8">
    <source>
        <dbReference type="Proteomes" id="UP000005038"/>
    </source>
</evidence>
<dbReference type="Gene3D" id="3.40.190.10">
    <property type="entry name" value="Periplasmic binding protein-like II"/>
    <property type="match status" value="2"/>
</dbReference>
<name>H5TM57_GORO1</name>
<comment type="caution">
    <text evidence="7">The sequence shown here is derived from an EMBL/GenBank/DDBJ whole genome shotgun (WGS) entry which is preliminary data.</text>
</comment>